<evidence type="ECO:0000256" key="6">
    <source>
        <dbReference type="ARBA" id="ARBA00035292"/>
    </source>
</evidence>
<protein>
    <recommendedName>
        <fullName evidence="6 7">Large ribosomal subunit protein bL9</fullName>
    </recommendedName>
</protein>
<evidence type="ECO:0000256" key="8">
    <source>
        <dbReference type="SAM" id="Coils"/>
    </source>
</evidence>
<dbReference type="PROSITE" id="PS00651">
    <property type="entry name" value="RIBOSOMAL_L9"/>
    <property type="match status" value="1"/>
</dbReference>
<keyword evidence="5 7" id="KW-0687">Ribonucleoprotein</keyword>
<dbReference type="InterPro" id="IPR009027">
    <property type="entry name" value="Ribosomal_bL9/RNase_H1_N"/>
</dbReference>
<dbReference type="InterPro" id="IPR000244">
    <property type="entry name" value="Ribosomal_bL9"/>
</dbReference>
<name>A0ABT1Y6K8_9FIRM</name>
<keyword evidence="11" id="KW-1185">Reference proteome</keyword>
<organism evidence="10 11">
    <name type="scientific">Dehalobacterium formicoaceticum</name>
    <dbReference type="NCBI Taxonomy" id="51515"/>
    <lineage>
        <taxon>Bacteria</taxon>
        <taxon>Bacillati</taxon>
        <taxon>Bacillota</taxon>
        <taxon>Clostridia</taxon>
        <taxon>Eubacteriales</taxon>
        <taxon>Peptococcaceae</taxon>
        <taxon>Dehalobacterium</taxon>
    </lineage>
</organism>
<evidence type="ECO:0000256" key="2">
    <source>
        <dbReference type="ARBA" id="ARBA00022730"/>
    </source>
</evidence>
<comment type="similarity">
    <text evidence="1 7">Belongs to the bacterial ribosomal protein bL9 family.</text>
</comment>
<dbReference type="InterPro" id="IPR020070">
    <property type="entry name" value="Ribosomal_bL9_N"/>
</dbReference>
<evidence type="ECO:0000256" key="4">
    <source>
        <dbReference type="ARBA" id="ARBA00022980"/>
    </source>
</evidence>
<comment type="caution">
    <text evidence="10">The sequence shown here is derived from an EMBL/GenBank/DDBJ whole genome shotgun (WGS) entry which is preliminary data.</text>
</comment>
<keyword evidence="8" id="KW-0175">Coiled coil</keyword>
<keyword evidence="3 7" id="KW-0694">RNA-binding</keyword>
<dbReference type="PANTHER" id="PTHR21368">
    <property type="entry name" value="50S RIBOSOMAL PROTEIN L9"/>
    <property type="match status" value="1"/>
</dbReference>
<evidence type="ECO:0000256" key="5">
    <source>
        <dbReference type="ARBA" id="ARBA00023274"/>
    </source>
</evidence>
<dbReference type="Pfam" id="PF01281">
    <property type="entry name" value="Ribosomal_L9_N"/>
    <property type="match status" value="1"/>
</dbReference>
<proteinExistence type="inferred from homology"/>
<dbReference type="SUPFAM" id="SSF55653">
    <property type="entry name" value="Ribosomal protein L9 C-domain"/>
    <property type="match status" value="1"/>
</dbReference>
<evidence type="ECO:0000313" key="11">
    <source>
        <dbReference type="Proteomes" id="UP001524944"/>
    </source>
</evidence>
<dbReference type="Pfam" id="PF03948">
    <property type="entry name" value="Ribosomal_L9_C"/>
    <property type="match status" value="1"/>
</dbReference>
<dbReference type="EMBL" id="JANPWE010000003">
    <property type="protein sequence ID" value="MCR6545544.1"/>
    <property type="molecule type" value="Genomic_DNA"/>
</dbReference>
<dbReference type="GO" id="GO:0005840">
    <property type="term" value="C:ribosome"/>
    <property type="evidence" value="ECO:0007669"/>
    <property type="project" value="UniProtKB-KW"/>
</dbReference>
<dbReference type="InterPro" id="IPR036935">
    <property type="entry name" value="Ribosomal_bL9_N_sf"/>
</dbReference>
<evidence type="ECO:0000256" key="7">
    <source>
        <dbReference type="HAMAP-Rule" id="MF_00503"/>
    </source>
</evidence>
<feature type="domain" description="Ribosomal protein L9" evidence="9">
    <location>
        <begin position="13"/>
        <end position="40"/>
    </location>
</feature>
<dbReference type="RefSeq" id="WP_089609185.1">
    <property type="nucleotide sequence ID" value="NZ_CP022121.1"/>
</dbReference>
<dbReference type="Gene3D" id="3.40.5.10">
    <property type="entry name" value="Ribosomal protein L9, N-terminal domain"/>
    <property type="match status" value="1"/>
</dbReference>
<accession>A0ABT1Y6K8</accession>
<feature type="coiled-coil region" evidence="8">
    <location>
        <begin position="55"/>
        <end position="82"/>
    </location>
</feature>
<keyword evidence="4 7" id="KW-0689">Ribosomal protein</keyword>
<dbReference type="NCBIfam" id="TIGR00158">
    <property type="entry name" value="L9"/>
    <property type="match status" value="1"/>
</dbReference>
<sequence length="148" mass="16093">MKIILTQDVKSLGKKGDIVQVAEGYGRNFLLPKGLGLEASNTNLANLAHENARTVAKKQKELEEAQNIAKKLQGAVVNITAKAGEGGRLFGAVTNKEISEQVQAQHKVAIDRRKMEIKEPIKSAGSYEAVIKLHPEVQVVIKINVMAQ</sequence>
<reference evidence="10 11" key="1">
    <citation type="submission" date="2022-08" db="EMBL/GenBank/DDBJ databases">
        <title>Proteogenomics of the novel Dehalobacterium formicoaceticum strain EZ94 highlights a key role of methyltransferases during anaerobic dichloromethane degradation.</title>
        <authorList>
            <person name="Wasmund K."/>
        </authorList>
    </citation>
    <scope>NUCLEOTIDE SEQUENCE [LARGE SCALE GENOMIC DNA]</scope>
    <source>
        <strain evidence="10 11">EZ94</strain>
    </source>
</reference>
<comment type="function">
    <text evidence="7">Binds to the 23S rRNA.</text>
</comment>
<dbReference type="InterPro" id="IPR020069">
    <property type="entry name" value="Ribosomal_bL9_C"/>
</dbReference>
<gene>
    <name evidence="7 10" type="primary">rplI</name>
    <name evidence="10" type="ORF">NVS47_08475</name>
</gene>
<evidence type="ECO:0000259" key="9">
    <source>
        <dbReference type="PROSITE" id="PS00651"/>
    </source>
</evidence>
<dbReference type="SUPFAM" id="SSF55658">
    <property type="entry name" value="L9 N-domain-like"/>
    <property type="match status" value="1"/>
</dbReference>
<dbReference type="HAMAP" id="MF_00503">
    <property type="entry name" value="Ribosomal_bL9"/>
    <property type="match status" value="1"/>
</dbReference>
<evidence type="ECO:0000256" key="3">
    <source>
        <dbReference type="ARBA" id="ARBA00022884"/>
    </source>
</evidence>
<dbReference type="Gene3D" id="3.10.430.100">
    <property type="entry name" value="Ribosomal protein L9, C-terminal domain"/>
    <property type="match status" value="1"/>
</dbReference>
<dbReference type="InterPro" id="IPR020594">
    <property type="entry name" value="Ribosomal_bL9_bac/chp"/>
</dbReference>
<evidence type="ECO:0000256" key="1">
    <source>
        <dbReference type="ARBA" id="ARBA00010605"/>
    </source>
</evidence>
<dbReference type="Proteomes" id="UP001524944">
    <property type="component" value="Unassembled WGS sequence"/>
</dbReference>
<evidence type="ECO:0000313" key="10">
    <source>
        <dbReference type="EMBL" id="MCR6545544.1"/>
    </source>
</evidence>
<keyword evidence="2 7" id="KW-0699">rRNA-binding</keyword>
<dbReference type="InterPro" id="IPR036791">
    <property type="entry name" value="Ribosomal_bL9_C_sf"/>
</dbReference>